<feature type="signal peptide" evidence="11">
    <location>
        <begin position="1"/>
        <end position="32"/>
    </location>
</feature>
<dbReference type="InterPro" id="IPR036942">
    <property type="entry name" value="Beta-barrel_TonB_sf"/>
</dbReference>
<sequence length="1008" mass="107121">MMTALIDRRRARMRTGVAAIALIAAGAMPSLAAAQSAPAGQEAGAATTPPEVPAQLDTTAGSTALPDPASQATTDDDTARDVIVTGSRITTGGFTAPTPTTVIDSGAIAANAQPNVFTTISQLPSLQGSTGTSVNTFSTSSGAQGLSSFSLRGVGAIRTLTLIDGQRVVGANVTGVPDVSQFPQLLIKRVDVVNGGASASYGSDAVGGVVNFITDTRFKGVKGNVQGGITDYGDNEQVLVQLAAGTSLLDDRLHIVGSTEYARDEGVGGGEFGIGLAGGRDWFKQTTLVNRNVTNDGSPQYVLRDYAQSITFTKYGLITAGPLQGIAFDQSGKPFQFQYGSNGVPSRTSSGAVLGCFAGFCQGGDLSGNVDAGRSLLSGLERLNSYGRIGFDFAPDNEIYVTANIAQVKTNNQPVGGQNRPALTIQCANPYVPAEIKSACATANITQFQFGTSNAALGNTQVHTDRRQYRFVVGAKGRQPVFGSDWSYDIYVEHGTNRTRIDVDNILLTQRYNNAINAVTLDGAIVCANPVARAAGCQPLNVFGGNPSQQALDYVMPANGPRQRTRQTQDVASLNFSGSPFSSWAGPVSVAFGAEFRHEYYKVTADPYGAGIDNQPYDSIYPADPVQLPAGNNWYAGNYKNGSGAYSVKEAFIEVDVPLLNGDSVGRASVNGAARVTDYSTSGTVWAWKVGGTWDLPIDGLRLRGVTSRDVRAPNLSELFAAPVTTTQPNFFDPFRNVNVLAIQNTIGNPNLTPEIARNTTAGIAFSGSSWLPGLSLSFDWYKLKITDVISSLGAGDIVDLCYRNILPGTCSAFNLNNQNGPNFINVQAFNLASIDTSGYDIEASYRWQRPLGLPGRLTVRALATHISRFVTDTGLNGTIPNDTAGVNTGNTPDWKWLAVQTYEGDNFSLLLQERWFSDGVLGNQYVVCQPGTCPESTNKHPTIDQNFMPGAFYMDVGGTYNISRAVTAYAKVDNLFNRDPAKSPFFVNPALYDVLGRTYRLGVRFSF</sequence>
<evidence type="ECO:0000259" key="13">
    <source>
        <dbReference type="Pfam" id="PF07715"/>
    </source>
</evidence>
<dbReference type="InterPro" id="IPR012910">
    <property type="entry name" value="Plug_dom"/>
</dbReference>
<keyword evidence="14" id="KW-0675">Receptor</keyword>
<feature type="chain" id="PRO_5007548302" evidence="11">
    <location>
        <begin position="33"/>
        <end position="1008"/>
    </location>
</feature>
<evidence type="ECO:0000256" key="8">
    <source>
        <dbReference type="PROSITE-ProRule" id="PRU01360"/>
    </source>
</evidence>
<comment type="caution">
    <text evidence="14">The sequence shown here is derived from an EMBL/GenBank/DDBJ whole genome shotgun (WGS) entry which is preliminary data.</text>
</comment>
<gene>
    <name evidence="14" type="ORF">NS334_05295</name>
</gene>
<keyword evidence="3 8" id="KW-1134">Transmembrane beta strand</keyword>
<evidence type="ECO:0000256" key="10">
    <source>
        <dbReference type="SAM" id="MobiDB-lite"/>
    </source>
</evidence>
<evidence type="ECO:0000313" key="14">
    <source>
        <dbReference type="EMBL" id="KTT74400.1"/>
    </source>
</evidence>
<organism evidence="14 15">
    <name type="scientific">Sphingomonas endophytica</name>
    <dbReference type="NCBI Taxonomy" id="869719"/>
    <lineage>
        <taxon>Bacteria</taxon>
        <taxon>Pseudomonadati</taxon>
        <taxon>Pseudomonadota</taxon>
        <taxon>Alphaproteobacteria</taxon>
        <taxon>Sphingomonadales</taxon>
        <taxon>Sphingomonadaceae</taxon>
        <taxon>Sphingomonas</taxon>
    </lineage>
</organism>
<feature type="domain" description="TonB-dependent receptor plug" evidence="13">
    <location>
        <begin position="96"/>
        <end position="209"/>
    </location>
</feature>
<dbReference type="Proteomes" id="UP000074310">
    <property type="component" value="Unassembled WGS sequence"/>
</dbReference>
<dbReference type="GO" id="GO:0009279">
    <property type="term" value="C:cell outer membrane"/>
    <property type="evidence" value="ECO:0007669"/>
    <property type="project" value="UniProtKB-SubCell"/>
</dbReference>
<dbReference type="InterPro" id="IPR000531">
    <property type="entry name" value="Beta-barrel_TonB"/>
</dbReference>
<keyword evidence="11" id="KW-0732">Signal</keyword>
<keyword evidence="15" id="KW-1185">Reference proteome</keyword>
<dbReference type="PANTHER" id="PTHR47234:SF3">
    <property type="entry name" value="SECRETIN_TONB SHORT N-TERMINAL DOMAIN-CONTAINING PROTEIN"/>
    <property type="match status" value="1"/>
</dbReference>
<dbReference type="Gene3D" id="2.170.130.10">
    <property type="entry name" value="TonB-dependent receptor, plug domain"/>
    <property type="match status" value="1"/>
</dbReference>
<accession>A0A147I6E4</accession>
<dbReference type="PATRIC" id="fig|869719.3.peg.464"/>
<evidence type="ECO:0000259" key="12">
    <source>
        <dbReference type="Pfam" id="PF00593"/>
    </source>
</evidence>
<dbReference type="PANTHER" id="PTHR47234">
    <property type="match status" value="1"/>
</dbReference>
<dbReference type="SUPFAM" id="SSF56935">
    <property type="entry name" value="Porins"/>
    <property type="match status" value="1"/>
</dbReference>
<proteinExistence type="inferred from homology"/>
<keyword evidence="5 9" id="KW-0798">TonB box</keyword>
<dbReference type="PROSITE" id="PS52016">
    <property type="entry name" value="TONB_DEPENDENT_REC_3"/>
    <property type="match status" value="1"/>
</dbReference>
<keyword evidence="4 8" id="KW-0812">Transmembrane</keyword>
<keyword evidence="6 8" id="KW-0472">Membrane</keyword>
<protein>
    <submittedName>
        <fullName evidence="14">TonB-dependent receptor</fullName>
    </submittedName>
</protein>
<evidence type="ECO:0000256" key="7">
    <source>
        <dbReference type="ARBA" id="ARBA00023237"/>
    </source>
</evidence>
<evidence type="ECO:0000256" key="9">
    <source>
        <dbReference type="RuleBase" id="RU003357"/>
    </source>
</evidence>
<name>A0A147I6E4_9SPHN</name>
<dbReference type="EMBL" id="LDTB01000011">
    <property type="protein sequence ID" value="KTT74400.1"/>
    <property type="molecule type" value="Genomic_DNA"/>
</dbReference>
<keyword evidence="7 8" id="KW-0998">Cell outer membrane</keyword>
<evidence type="ECO:0000256" key="4">
    <source>
        <dbReference type="ARBA" id="ARBA00022692"/>
    </source>
</evidence>
<evidence type="ECO:0000256" key="1">
    <source>
        <dbReference type="ARBA" id="ARBA00004571"/>
    </source>
</evidence>
<dbReference type="InterPro" id="IPR037066">
    <property type="entry name" value="Plug_dom_sf"/>
</dbReference>
<dbReference type="AlphaFoldDB" id="A0A147I6E4"/>
<evidence type="ECO:0000256" key="2">
    <source>
        <dbReference type="ARBA" id="ARBA00022448"/>
    </source>
</evidence>
<dbReference type="InterPro" id="IPR039426">
    <property type="entry name" value="TonB-dep_rcpt-like"/>
</dbReference>
<dbReference type="Pfam" id="PF07715">
    <property type="entry name" value="Plug"/>
    <property type="match status" value="1"/>
</dbReference>
<evidence type="ECO:0000256" key="3">
    <source>
        <dbReference type="ARBA" id="ARBA00022452"/>
    </source>
</evidence>
<evidence type="ECO:0000256" key="5">
    <source>
        <dbReference type="ARBA" id="ARBA00023077"/>
    </source>
</evidence>
<comment type="subcellular location">
    <subcellularLocation>
        <location evidence="1 8">Cell outer membrane</location>
        <topology evidence="1 8">Multi-pass membrane protein</topology>
    </subcellularLocation>
</comment>
<evidence type="ECO:0000256" key="11">
    <source>
        <dbReference type="SAM" id="SignalP"/>
    </source>
</evidence>
<evidence type="ECO:0000256" key="6">
    <source>
        <dbReference type="ARBA" id="ARBA00023136"/>
    </source>
</evidence>
<evidence type="ECO:0000313" key="15">
    <source>
        <dbReference type="Proteomes" id="UP000074310"/>
    </source>
</evidence>
<feature type="region of interest" description="Disordered" evidence="10">
    <location>
        <begin position="39"/>
        <end position="81"/>
    </location>
</feature>
<keyword evidence="2 8" id="KW-0813">Transport</keyword>
<dbReference type="Gene3D" id="2.40.170.20">
    <property type="entry name" value="TonB-dependent receptor, beta-barrel domain"/>
    <property type="match status" value="1"/>
</dbReference>
<dbReference type="Pfam" id="PF00593">
    <property type="entry name" value="TonB_dep_Rec_b-barrel"/>
    <property type="match status" value="1"/>
</dbReference>
<comment type="similarity">
    <text evidence="8 9">Belongs to the TonB-dependent receptor family.</text>
</comment>
<feature type="domain" description="TonB-dependent receptor-like beta-barrel" evidence="12">
    <location>
        <begin position="468"/>
        <end position="976"/>
    </location>
</feature>
<reference evidence="14 15" key="1">
    <citation type="journal article" date="2016" name="Front. Microbiol.">
        <title>Genomic Resource of Rice Seed Associated Bacteria.</title>
        <authorList>
            <person name="Midha S."/>
            <person name="Bansal K."/>
            <person name="Sharma S."/>
            <person name="Kumar N."/>
            <person name="Patil P.P."/>
            <person name="Chaudhry V."/>
            <person name="Patil P.B."/>
        </authorList>
    </citation>
    <scope>NUCLEOTIDE SEQUENCE [LARGE SCALE GENOMIC DNA]</scope>
    <source>
        <strain evidence="14 15">NS334</strain>
    </source>
</reference>